<dbReference type="EC" id="1.1.1.272" evidence="3"/>
<evidence type="ECO:0000256" key="1">
    <source>
        <dbReference type="ARBA" id="ARBA00006056"/>
    </source>
</evidence>
<reference evidence="4" key="1">
    <citation type="submission" date="2011-12" db="EMBL/GenBank/DDBJ databases">
        <title>The complete genome of chromosome of Sulfobacillus acidophilus DSM 10332.</title>
        <authorList>
            <person name="Lucas S."/>
            <person name="Han J."/>
            <person name="Lapidus A."/>
            <person name="Bruce D."/>
            <person name="Goodwin L."/>
            <person name="Pitluck S."/>
            <person name="Peters L."/>
            <person name="Kyrpides N."/>
            <person name="Mavromatis K."/>
            <person name="Ivanova N."/>
            <person name="Mikhailova N."/>
            <person name="Chertkov O."/>
            <person name="Saunders E."/>
            <person name="Detter J.C."/>
            <person name="Tapia R."/>
            <person name="Han C."/>
            <person name="Land M."/>
            <person name="Hauser L."/>
            <person name="Markowitz V."/>
            <person name="Cheng J.-F."/>
            <person name="Hugenholtz P."/>
            <person name="Woyke T."/>
            <person name="Wu D."/>
            <person name="Pukall R."/>
            <person name="Gehrich-Schroeter G."/>
            <person name="Schneider S."/>
            <person name="Klenk H.-P."/>
            <person name="Eisen J.A."/>
        </authorList>
    </citation>
    <scope>NUCLEOTIDE SEQUENCE [LARGE SCALE GENOMIC DNA]</scope>
    <source>
        <strain evidence="4">ATCC 700253 / DSM 10332 / NAL</strain>
    </source>
</reference>
<evidence type="ECO:0000256" key="2">
    <source>
        <dbReference type="ARBA" id="ARBA00023002"/>
    </source>
</evidence>
<dbReference type="Pfam" id="PF02615">
    <property type="entry name" value="Ldh_2"/>
    <property type="match status" value="1"/>
</dbReference>
<dbReference type="InterPro" id="IPR003767">
    <property type="entry name" value="Malate/L-lactate_DH-like"/>
</dbReference>
<dbReference type="KEGG" id="sap:Sulac_2156"/>
<dbReference type="GO" id="GO:0050578">
    <property type="term" value="F:(2R)-2-hydroxyacid dehydrogenase (NADP+) activity"/>
    <property type="evidence" value="ECO:0007669"/>
    <property type="project" value="UniProtKB-EC"/>
</dbReference>
<dbReference type="InterPro" id="IPR043144">
    <property type="entry name" value="Mal/L-sulf/L-lact_DH-like_ah"/>
</dbReference>
<sequence>MALSANVDTVSVSEATLREFVRHLFIAVDVPPEDADITARVLVEADLTGRHTHGVSRLPLYVNRLRRGLIDPRPSLTWEEPRFPGLRVLDGGNGLGPVVAWRAMEEAVGLSRLYGMAGIAVRQSNHAGAMSVYCEEAARHGQILLALTNSPPGIPPWGGRTAFLGTNPIAVAFPRGEDKPPLVIDLATSVVARGNIIQAARLHQPIPEGWAIDEDGYPTTDAEKALKGAVLPMAGPKGYALAIMVEIFSAVLSGAGIGPGVKNPYNDDSGPANVGHFFWALNPSGFGSTDDLYRSLAVLEAGLRGVPPMPGKIVRMPGDRAEEQRQQYRTQGIPLDRDLYNQLNSLAVACGAPALVPSQRE</sequence>
<dbReference type="STRING" id="679936.Sulac_2156"/>
<dbReference type="PANTHER" id="PTHR11091">
    <property type="entry name" value="OXIDOREDUCTASE-RELATED"/>
    <property type="match status" value="1"/>
</dbReference>
<reference evidence="3 4" key="2">
    <citation type="journal article" date="2012" name="Stand. Genomic Sci.">
        <title>Complete genome sequence of the moderately thermophilic mineral-sulfide-oxidizing firmicute Sulfobacillus acidophilus type strain (NAL(T)).</title>
        <authorList>
            <person name="Anderson I."/>
            <person name="Chertkov O."/>
            <person name="Chen A."/>
            <person name="Saunders E."/>
            <person name="Lapidus A."/>
            <person name="Nolan M."/>
            <person name="Lucas S."/>
            <person name="Hammon N."/>
            <person name="Deshpande S."/>
            <person name="Cheng J.F."/>
            <person name="Han C."/>
            <person name="Tapia R."/>
            <person name="Goodwin L.A."/>
            <person name="Pitluck S."/>
            <person name="Liolios K."/>
            <person name="Pagani I."/>
            <person name="Ivanova N."/>
            <person name="Mikhailova N."/>
            <person name="Pati A."/>
            <person name="Palaniappan K."/>
            <person name="Land M."/>
            <person name="Pan C."/>
            <person name="Rohde M."/>
            <person name="Pukall R."/>
            <person name="Goker M."/>
            <person name="Detter J.C."/>
            <person name="Woyke T."/>
            <person name="Bristow J."/>
            <person name="Eisen J.A."/>
            <person name="Markowitz V."/>
            <person name="Hugenholtz P."/>
            <person name="Kyrpides N.C."/>
            <person name="Klenk H.P."/>
            <person name="Mavromatis K."/>
        </authorList>
    </citation>
    <scope>NUCLEOTIDE SEQUENCE [LARGE SCALE GENOMIC DNA]</scope>
    <source>
        <strain evidence="4">ATCC 700253 / DSM 10332 / NAL</strain>
    </source>
</reference>
<accession>G8TTH0</accession>
<comment type="similarity">
    <text evidence="1">Belongs to the LDH2/MDH2 oxidoreductase family.</text>
</comment>
<dbReference type="AlphaFoldDB" id="G8TTH0"/>
<dbReference type="HOGENOM" id="CLU_040452_2_0_9"/>
<dbReference type="InterPro" id="IPR036111">
    <property type="entry name" value="Mal/L-sulfo/L-lacto_DH-like_sf"/>
</dbReference>
<dbReference type="Proteomes" id="UP000005439">
    <property type="component" value="Chromosome"/>
</dbReference>
<dbReference type="PANTHER" id="PTHR11091:SF0">
    <property type="entry name" value="MALATE DEHYDROGENASE"/>
    <property type="match status" value="1"/>
</dbReference>
<evidence type="ECO:0000313" key="4">
    <source>
        <dbReference type="Proteomes" id="UP000005439"/>
    </source>
</evidence>
<gene>
    <name evidence="3" type="ordered locus">Sulac_2156</name>
</gene>
<protein>
    <submittedName>
        <fullName evidence="3">(R)-2-hydroxyacid dehydrogenase</fullName>
        <ecNumber evidence="3">1.1.1.272</ecNumber>
    </submittedName>
</protein>
<name>G8TTH0_SULAD</name>
<keyword evidence="4" id="KW-1185">Reference proteome</keyword>
<keyword evidence="2 3" id="KW-0560">Oxidoreductase</keyword>
<dbReference type="PATRIC" id="fig|679936.5.peg.2225"/>
<dbReference type="SUPFAM" id="SSF89733">
    <property type="entry name" value="L-sulfolactate dehydrogenase-like"/>
    <property type="match status" value="1"/>
</dbReference>
<dbReference type="Gene3D" id="1.10.1530.10">
    <property type="match status" value="1"/>
</dbReference>
<organism evidence="3 4">
    <name type="scientific">Sulfobacillus acidophilus (strain ATCC 700253 / DSM 10332 / NAL)</name>
    <dbReference type="NCBI Taxonomy" id="679936"/>
    <lineage>
        <taxon>Bacteria</taxon>
        <taxon>Bacillati</taxon>
        <taxon>Bacillota</taxon>
        <taxon>Clostridia</taxon>
        <taxon>Eubacteriales</taxon>
        <taxon>Clostridiales Family XVII. Incertae Sedis</taxon>
        <taxon>Sulfobacillus</taxon>
    </lineage>
</organism>
<proteinExistence type="inferred from homology"/>
<dbReference type="Gene3D" id="3.30.1370.60">
    <property type="entry name" value="Hypothetical oxidoreductase yiak, domain 2"/>
    <property type="match status" value="1"/>
</dbReference>
<dbReference type="EMBL" id="CP003179">
    <property type="protein sequence ID" value="AEW05636.1"/>
    <property type="molecule type" value="Genomic_DNA"/>
</dbReference>
<evidence type="ECO:0000313" key="3">
    <source>
        <dbReference type="EMBL" id="AEW05636.1"/>
    </source>
</evidence>
<dbReference type="InterPro" id="IPR043143">
    <property type="entry name" value="Mal/L-sulf/L-lact_DH-like_NADP"/>
</dbReference>